<sequence length="124" mass="14847">MLTSKNIESIRELKQKYVMVIPRTWTKKYLSDVSITELSMRKIKDDLYAKFLPEIYGQRFLLCLNTQKREDDRNYRLHCVDAIKKELEQLNKSLDENKNIKTRDEAMKRAEIISKEIQLVNTLH</sequence>
<dbReference type="Proteomes" id="UP001230005">
    <property type="component" value="Unassembled WGS sequence"/>
</dbReference>
<accession>A0ABT9ZVQ8</accession>
<dbReference type="RefSeq" id="WP_307326257.1">
    <property type="nucleotide sequence ID" value="NZ_JAUSUG010000010.1"/>
</dbReference>
<keyword evidence="2" id="KW-1185">Reference proteome</keyword>
<gene>
    <name evidence="1" type="ORF">J2S74_002703</name>
</gene>
<protein>
    <submittedName>
        <fullName evidence="1">Uncharacterized protein</fullName>
    </submittedName>
</protein>
<evidence type="ECO:0000313" key="2">
    <source>
        <dbReference type="Proteomes" id="UP001230005"/>
    </source>
</evidence>
<reference evidence="1 2" key="1">
    <citation type="submission" date="2023-07" db="EMBL/GenBank/DDBJ databases">
        <title>Genomic Encyclopedia of Type Strains, Phase IV (KMG-IV): sequencing the most valuable type-strain genomes for metagenomic binning, comparative biology and taxonomic classification.</title>
        <authorList>
            <person name="Goeker M."/>
        </authorList>
    </citation>
    <scope>NUCLEOTIDE SEQUENCE [LARGE SCALE GENOMIC DNA]</scope>
    <source>
        <strain evidence="1 2">DSM 9768</strain>
    </source>
</reference>
<proteinExistence type="predicted"/>
<evidence type="ECO:0000313" key="1">
    <source>
        <dbReference type="EMBL" id="MDQ0255321.1"/>
    </source>
</evidence>
<organism evidence="1 2">
    <name type="scientific">Evansella vedderi</name>
    <dbReference type="NCBI Taxonomy" id="38282"/>
    <lineage>
        <taxon>Bacteria</taxon>
        <taxon>Bacillati</taxon>
        <taxon>Bacillota</taxon>
        <taxon>Bacilli</taxon>
        <taxon>Bacillales</taxon>
        <taxon>Bacillaceae</taxon>
        <taxon>Evansella</taxon>
    </lineage>
</organism>
<comment type="caution">
    <text evidence="1">The sequence shown here is derived from an EMBL/GenBank/DDBJ whole genome shotgun (WGS) entry which is preliminary data.</text>
</comment>
<name>A0ABT9ZVQ8_9BACI</name>
<dbReference type="EMBL" id="JAUSUG010000010">
    <property type="protein sequence ID" value="MDQ0255321.1"/>
    <property type="molecule type" value="Genomic_DNA"/>
</dbReference>